<reference evidence="1 2" key="1">
    <citation type="journal article" date="2013" name="Curr. Biol.">
        <title>The Genome of the Foraminiferan Reticulomyxa filosa.</title>
        <authorList>
            <person name="Glockner G."/>
            <person name="Hulsmann N."/>
            <person name="Schleicher M."/>
            <person name="Noegel A.A."/>
            <person name="Eichinger L."/>
            <person name="Gallinger C."/>
            <person name="Pawlowski J."/>
            <person name="Sierra R."/>
            <person name="Euteneuer U."/>
            <person name="Pillet L."/>
            <person name="Moustafa A."/>
            <person name="Platzer M."/>
            <person name="Groth M."/>
            <person name="Szafranski K."/>
            <person name="Schliwa M."/>
        </authorList>
    </citation>
    <scope>NUCLEOTIDE SEQUENCE [LARGE SCALE GENOMIC DNA]</scope>
</reference>
<dbReference type="EMBL" id="ASPP01008587">
    <property type="protein sequence ID" value="ETO25369.1"/>
    <property type="molecule type" value="Genomic_DNA"/>
</dbReference>
<protein>
    <submittedName>
        <fullName evidence="1">Uncharacterized protein</fullName>
    </submittedName>
</protein>
<keyword evidence="2" id="KW-1185">Reference proteome</keyword>
<accession>X6NI48</accession>
<gene>
    <name evidence="1" type="ORF">RFI_11773</name>
</gene>
<comment type="caution">
    <text evidence="1">The sequence shown here is derived from an EMBL/GenBank/DDBJ whole genome shotgun (WGS) entry which is preliminary data.</text>
</comment>
<dbReference type="AlphaFoldDB" id="X6NI48"/>
<sequence>MQPTFFLHIKISARLNMLIENFITKNFLIKICIKKNSGLCSSICHCSLICKATRECPSVKQEQSRAKTETLAFDMIYKKDRPDIDKRRRMASTVFCKVIINFALYRSIIHLSPFSFDYDIVIDTIINDLRKQPFQSKRKGSSLSKVMFLLTLVLTSLWALTITHGEVINCKTPGECKDKLLTCNSGQSCELICEAERSCEGVNYRIANREAKEVKVVLNGEWSGMDLSIRSIGAALPRDIIILSNNSNAANNLFISASKNDRVQVVCTAETSCKDAEIEAKKADSLRMQCNNVDACTGTEIYCPSYDNDCTVTCQDREGVCQFFKRLYFLRMCGSSHAFKRNFAHFFLLCIRVPMSLFATADRILLCGTKKDCQAQILFVKELMAVKEYQWFKCGEHFATQCLFKNNLDTNDWSCDACENIFDDVSEDQGILLQERSKT</sequence>
<evidence type="ECO:0000313" key="2">
    <source>
        <dbReference type="Proteomes" id="UP000023152"/>
    </source>
</evidence>
<dbReference type="Proteomes" id="UP000023152">
    <property type="component" value="Unassembled WGS sequence"/>
</dbReference>
<organism evidence="1 2">
    <name type="scientific">Reticulomyxa filosa</name>
    <dbReference type="NCBI Taxonomy" id="46433"/>
    <lineage>
        <taxon>Eukaryota</taxon>
        <taxon>Sar</taxon>
        <taxon>Rhizaria</taxon>
        <taxon>Retaria</taxon>
        <taxon>Foraminifera</taxon>
        <taxon>Monothalamids</taxon>
        <taxon>Reticulomyxidae</taxon>
        <taxon>Reticulomyxa</taxon>
    </lineage>
</organism>
<proteinExistence type="predicted"/>
<name>X6NI48_RETFI</name>
<evidence type="ECO:0000313" key="1">
    <source>
        <dbReference type="EMBL" id="ETO25369.1"/>
    </source>
</evidence>